<dbReference type="PROSITE" id="PS00237">
    <property type="entry name" value="G_PROTEIN_RECEP_F1_1"/>
    <property type="match status" value="1"/>
</dbReference>
<dbReference type="InterPro" id="IPR000611">
    <property type="entry name" value="NPY_rcpt"/>
</dbReference>
<dbReference type="RefSeq" id="XP_002731650.2">
    <property type="nucleotide sequence ID" value="XM_002731604.2"/>
</dbReference>
<evidence type="ECO:0000256" key="6">
    <source>
        <dbReference type="ARBA" id="ARBA00023136"/>
    </source>
</evidence>
<evidence type="ECO:0000256" key="1">
    <source>
        <dbReference type="ARBA" id="ARBA00004141"/>
    </source>
</evidence>
<evidence type="ECO:0000256" key="7">
    <source>
        <dbReference type="ARBA" id="ARBA00023170"/>
    </source>
</evidence>
<feature type="transmembrane region" description="Helical" evidence="10">
    <location>
        <begin position="69"/>
        <end position="94"/>
    </location>
</feature>
<organism evidence="12 13">
    <name type="scientific">Saccoglossus kowalevskii</name>
    <name type="common">Acorn worm</name>
    <dbReference type="NCBI Taxonomy" id="10224"/>
    <lineage>
        <taxon>Eukaryota</taxon>
        <taxon>Metazoa</taxon>
        <taxon>Hemichordata</taxon>
        <taxon>Enteropneusta</taxon>
        <taxon>Harrimaniidae</taxon>
        <taxon>Saccoglossus</taxon>
    </lineage>
</organism>
<evidence type="ECO:0000256" key="4">
    <source>
        <dbReference type="ARBA" id="ARBA00022989"/>
    </source>
</evidence>
<evidence type="ECO:0000256" key="10">
    <source>
        <dbReference type="SAM" id="Phobius"/>
    </source>
</evidence>
<reference evidence="13" key="1">
    <citation type="submission" date="2025-08" db="UniProtKB">
        <authorList>
            <consortium name="RefSeq"/>
        </authorList>
    </citation>
    <scope>IDENTIFICATION</scope>
    <source>
        <tissue evidence="13">Testes</tissue>
    </source>
</reference>
<dbReference type="SMART" id="SM01381">
    <property type="entry name" value="7TM_GPCR_Srsx"/>
    <property type="match status" value="1"/>
</dbReference>
<dbReference type="GeneID" id="100376047"/>
<evidence type="ECO:0000313" key="12">
    <source>
        <dbReference type="Proteomes" id="UP000694865"/>
    </source>
</evidence>
<dbReference type="Gene3D" id="1.20.1070.10">
    <property type="entry name" value="Rhodopsin 7-helix transmembrane proteins"/>
    <property type="match status" value="1"/>
</dbReference>
<dbReference type="Pfam" id="PF00001">
    <property type="entry name" value="7tm_1"/>
    <property type="match status" value="1"/>
</dbReference>
<evidence type="ECO:0000256" key="5">
    <source>
        <dbReference type="ARBA" id="ARBA00023040"/>
    </source>
</evidence>
<dbReference type="PANTHER" id="PTHR45695:SF36">
    <property type="entry name" value="G-PROTEIN COUPLED RECEPTORS FAMILY 1 PROFILE DOMAIN-CONTAINING PROTEIN"/>
    <property type="match status" value="1"/>
</dbReference>
<evidence type="ECO:0000313" key="13">
    <source>
        <dbReference type="RefSeq" id="XP_002731650.2"/>
    </source>
</evidence>
<evidence type="ECO:0000259" key="11">
    <source>
        <dbReference type="PROSITE" id="PS50262"/>
    </source>
</evidence>
<keyword evidence="12" id="KW-1185">Reference proteome</keyword>
<dbReference type="PRINTS" id="PR01012">
    <property type="entry name" value="NRPEPTIDEYR"/>
</dbReference>
<dbReference type="InterPro" id="IPR017452">
    <property type="entry name" value="GPCR_Rhodpsn_7TM"/>
</dbReference>
<keyword evidence="3 9" id="KW-0812">Transmembrane</keyword>
<keyword evidence="8 9" id="KW-0807">Transducer</keyword>
<gene>
    <name evidence="13" type="primary">LOC100376047</name>
</gene>
<feature type="transmembrane region" description="Helical" evidence="10">
    <location>
        <begin position="238"/>
        <end position="259"/>
    </location>
</feature>
<evidence type="ECO:0000256" key="8">
    <source>
        <dbReference type="ARBA" id="ARBA00023224"/>
    </source>
</evidence>
<feature type="transmembrane region" description="Helical" evidence="10">
    <location>
        <begin position="329"/>
        <end position="348"/>
    </location>
</feature>
<evidence type="ECO:0000256" key="3">
    <source>
        <dbReference type="ARBA" id="ARBA00022692"/>
    </source>
</evidence>
<protein>
    <submittedName>
        <fullName evidence="13">Neuropeptide FF receptor 2-like</fullName>
    </submittedName>
</protein>
<dbReference type="Proteomes" id="UP000694865">
    <property type="component" value="Unplaced"/>
</dbReference>
<evidence type="ECO:0000256" key="2">
    <source>
        <dbReference type="ARBA" id="ARBA00010663"/>
    </source>
</evidence>
<keyword evidence="4 10" id="KW-1133">Transmembrane helix</keyword>
<feature type="transmembrane region" description="Helical" evidence="10">
    <location>
        <begin position="106"/>
        <end position="127"/>
    </location>
</feature>
<feature type="domain" description="G-protein coupled receptors family 1 profile" evidence="11">
    <location>
        <begin position="85"/>
        <end position="345"/>
    </location>
</feature>
<keyword evidence="6 10" id="KW-0472">Membrane</keyword>
<comment type="subcellular location">
    <subcellularLocation>
        <location evidence="1">Membrane</location>
        <topology evidence="1">Multi-pass membrane protein</topology>
    </subcellularLocation>
</comment>
<keyword evidence="5 9" id="KW-0297">G-protein coupled receptor</keyword>
<dbReference type="PROSITE" id="PS50262">
    <property type="entry name" value="G_PROTEIN_RECEP_F1_2"/>
    <property type="match status" value="1"/>
</dbReference>
<evidence type="ECO:0000256" key="9">
    <source>
        <dbReference type="RuleBase" id="RU000688"/>
    </source>
</evidence>
<dbReference type="SUPFAM" id="SSF81321">
    <property type="entry name" value="Family A G protein-coupled receptor-like"/>
    <property type="match status" value="1"/>
</dbReference>
<dbReference type="InterPro" id="IPR000276">
    <property type="entry name" value="GPCR_Rhodpsn"/>
</dbReference>
<comment type="similarity">
    <text evidence="2 9">Belongs to the G-protein coupled receptor 1 family.</text>
</comment>
<keyword evidence="7 9" id="KW-0675">Receptor</keyword>
<dbReference type="CDD" id="cd14993">
    <property type="entry name" value="7tmA_CCKR-like"/>
    <property type="match status" value="1"/>
</dbReference>
<proteinExistence type="inferred from homology"/>
<name>A0ABM0GK60_SACKO</name>
<feature type="transmembrane region" description="Helical" evidence="10">
    <location>
        <begin position="147"/>
        <end position="164"/>
    </location>
</feature>
<dbReference type="PRINTS" id="PR00237">
    <property type="entry name" value="GPCRRHODOPSN"/>
</dbReference>
<dbReference type="PANTHER" id="PTHR45695">
    <property type="entry name" value="LEUCOKININ RECEPTOR-RELATED"/>
    <property type="match status" value="1"/>
</dbReference>
<accession>A0ABM0GK60</accession>
<feature type="transmembrane region" description="Helical" evidence="10">
    <location>
        <begin position="290"/>
        <end position="309"/>
    </location>
</feature>
<feature type="transmembrane region" description="Helical" evidence="10">
    <location>
        <begin position="185"/>
        <end position="205"/>
    </location>
</feature>
<sequence>MGCNNSANVEQLLLDIVLDPEIDQVLSYGCNNTERNGTDLDKFSLDYSADEIVQLFRQGMYTHRSPSTIALILLYSVAFTLGSIGNTLVIVAWIRNKHIRTIINCFLVNLAVCDLIVVLVCMPITLGNVIYQEWIYGEVLCKLTPCVQGMSVSSSVFILTAVSLNRFYAIHSPLKAKVLYTRRRVRILIIIIWIISLILMIPILIVNRLVTQEFFGVVKVTSCQEEWGSMYLKHAYNMSLFLIQFALPMLFMFVAYAMIFKALTNNSVELGKSANPDKQLEARNKSRSKVIKLLIIVVLLFAISWFPYHVATIWTDYHPVDEAMKLFPFVQWLGLCSSSLNPICYCFLSHTYRKSFKASLHCRCKTQRNVSNGGKRSKRKRLKKRGTVSLVFSNEPDKTQTNIFAERNVENYRKGEKKPKTKDSFVMEIRL</sequence>